<proteinExistence type="predicted"/>
<evidence type="ECO:0000313" key="1">
    <source>
        <dbReference type="EMBL" id="ABU71582.1"/>
    </source>
</evidence>
<dbReference type="KEGG" id="vha:VIBHAR_02621"/>
<evidence type="ECO:0000313" key="2">
    <source>
        <dbReference type="Proteomes" id="UP000008152"/>
    </source>
</evidence>
<sequence>MHSLSGGKVLAFNAEAMANSGKRKAMRTLATIVQNPEFIEDVIINQNLISTNRSINRKWHDANSTYYSELYKELTPAYAMPSTVEMAVTWEALIRGYKRYRSGMPAKSAAQFVVDFIQNHSQHIHRRRKSS</sequence>
<dbReference type="EMBL" id="CP000789">
    <property type="protein sequence ID" value="ABU71582.1"/>
    <property type="molecule type" value="Genomic_DNA"/>
</dbReference>
<protein>
    <submittedName>
        <fullName evidence="1">Uncharacterized protein</fullName>
    </submittedName>
</protein>
<name>A7MYF8_VIBC1</name>
<accession>A7MYF8</accession>
<dbReference type="PATRIC" id="fig|338187.36.peg.2555"/>
<gene>
    <name evidence="1" type="ordered locus">VIBHAR_02621</name>
</gene>
<dbReference type="Proteomes" id="UP000008152">
    <property type="component" value="Chromosome I"/>
</dbReference>
<reference evidence="1 2" key="1">
    <citation type="submission" date="2007-08" db="EMBL/GenBank/DDBJ databases">
        <authorList>
            <consortium name="The Vibrio harveyi Genome Sequencing Project"/>
            <person name="Bassler B."/>
            <person name="Clifton S.W."/>
            <person name="Fulton L."/>
            <person name="Delehaunty K."/>
            <person name="Fronick C."/>
            <person name="Harrison M."/>
            <person name="Markivic C."/>
            <person name="Fulton R."/>
            <person name="Tin-Wollam A.-M."/>
            <person name="Shah N."/>
            <person name="Pepin K."/>
            <person name="Nash W."/>
            <person name="Thiruvilangam P."/>
            <person name="Bhonagiri V."/>
            <person name="Waters C."/>
            <person name="Tu K.C."/>
            <person name="Irgon J."/>
            <person name="Wilson R.K."/>
        </authorList>
    </citation>
    <scope>NUCLEOTIDE SEQUENCE [LARGE SCALE GENOMIC DNA]</scope>
    <source>
        <strain evidence="2">ATCC BAA-1116 / BB120</strain>
    </source>
</reference>
<dbReference type="AlphaFoldDB" id="A7MYF8"/>
<organism evidence="1 2">
    <name type="scientific">Vibrio campbellii (strain ATCC BAA-1116)</name>
    <dbReference type="NCBI Taxonomy" id="2902295"/>
    <lineage>
        <taxon>Bacteria</taxon>
        <taxon>Pseudomonadati</taxon>
        <taxon>Pseudomonadota</taxon>
        <taxon>Gammaproteobacteria</taxon>
        <taxon>Vibrionales</taxon>
        <taxon>Vibrionaceae</taxon>
        <taxon>Vibrio</taxon>
    </lineage>
</organism>